<proteinExistence type="predicted"/>
<evidence type="ECO:0000313" key="2">
    <source>
        <dbReference type="EMBL" id="NNG36941.1"/>
    </source>
</evidence>
<dbReference type="EMBL" id="JABEND010000009">
    <property type="protein sequence ID" value="NNG36941.1"/>
    <property type="molecule type" value="Genomic_DNA"/>
</dbReference>
<keyword evidence="3" id="KW-1185">Reference proteome</keyword>
<dbReference type="AlphaFoldDB" id="A0A849ACN3"/>
<comment type="caution">
    <text evidence="2">The sequence shown here is derived from an EMBL/GenBank/DDBJ whole genome shotgun (WGS) entry which is preliminary data.</text>
</comment>
<gene>
    <name evidence="2" type="ORF">HKD39_14720</name>
</gene>
<evidence type="ECO:0000313" key="3">
    <source>
        <dbReference type="Proteomes" id="UP000562984"/>
    </source>
</evidence>
<organism evidence="2 3">
    <name type="scientific">Nakamurella aerolata</name>
    <dbReference type="NCBI Taxonomy" id="1656892"/>
    <lineage>
        <taxon>Bacteria</taxon>
        <taxon>Bacillati</taxon>
        <taxon>Actinomycetota</taxon>
        <taxon>Actinomycetes</taxon>
        <taxon>Nakamurellales</taxon>
        <taxon>Nakamurellaceae</taxon>
        <taxon>Nakamurella</taxon>
    </lineage>
</organism>
<reference evidence="2 3" key="1">
    <citation type="submission" date="2020-05" db="EMBL/GenBank/DDBJ databases">
        <title>Nakamurella sp. DB0629 isolated from air conditioner.</title>
        <authorList>
            <person name="Kim D.H."/>
            <person name="Kim D.-U."/>
        </authorList>
    </citation>
    <scope>NUCLEOTIDE SEQUENCE [LARGE SCALE GENOMIC DNA]</scope>
    <source>
        <strain evidence="2 3">DB0629</strain>
    </source>
</reference>
<evidence type="ECO:0000256" key="1">
    <source>
        <dbReference type="SAM" id="MobiDB-lite"/>
    </source>
</evidence>
<feature type="region of interest" description="Disordered" evidence="1">
    <location>
        <begin position="1"/>
        <end position="20"/>
    </location>
</feature>
<protein>
    <submittedName>
        <fullName evidence="2">Uncharacterized protein</fullName>
    </submittedName>
</protein>
<accession>A0A849ACN3</accession>
<name>A0A849ACN3_9ACTN</name>
<dbReference type="RefSeq" id="WP_171200648.1">
    <property type="nucleotide sequence ID" value="NZ_JABEND010000009.1"/>
</dbReference>
<sequence length="139" mass="15189">MLTPDDIAGELGMPPPAEGSTTWNQWERWISDAMLLIRLAAEARGLSVALLDPEVVDYVVRRLVAGQARQPRDGALQVSVSVDDASSARTYSAPDRVTVLPDDLLDMLFPGSERASFSIRPGYQPGCPTAPAAPYRRWH</sequence>
<dbReference type="Proteomes" id="UP000562984">
    <property type="component" value="Unassembled WGS sequence"/>
</dbReference>